<evidence type="ECO:0000259" key="8">
    <source>
        <dbReference type="SMART" id="SM00533"/>
    </source>
</evidence>
<dbReference type="GO" id="GO:0006298">
    <property type="term" value="P:mismatch repair"/>
    <property type="evidence" value="ECO:0007669"/>
    <property type="project" value="InterPro"/>
</dbReference>
<dbReference type="Gene3D" id="3.40.50.300">
    <property type="entry name" value="P-loop containing nucleotide triphosphate hydrolases"/>
    <property type="match status" value="1"/>
</dbReference>
<keyword evidence="2" id="KW-0547">Nucleotide-binding</keyword>
<protein>
    <submittedName>
        <fullName evidence="10">DNA mismatch repair protein MutS</fullName>
    </submittedName>
</protein>
<dbReference type="Pfam" id="PF00488">
    <property type="entry name" value="MutS_V"/>
    <property type="match status" value="1"/>
</dbReference>
<reference evidence="10 11" key="1">
    <citation type="submission" date="2018-09" db="EMBL/GenBank/DDBJ databases">
        <title>Genome sequencing of strain 6GH32-13.</title>
        <authorList>
            <person name="Weon H.-Y."/>
            <person name="Heo J."/>
            <person name="Kwon S.-W."/>
        </authorList>
    </citation>
    <scope>NUCLEOTIDE SEQUENCE [LARGE SCALE GENOMIC DNA]</scope>
    <source>
        <strain evidence="10 11">5GH32-13</strain>
    </source>
</reference>
<dbReference type="SUPFAM" id="SSF52540">
    <property type="entry name" value="P-loop containing nucleoside triphosphate hydrolases"/>
    <property type="match status" value="1"/>
</dbReference>
<evidence type="ECO:0000256" key="2">
    <source>
        <dbReference type="ARBA" id="ARBA00022741"/>
    </source>
</evidence>
<sequence>MKFFPESALVQLEFEKVKSLLEEYCNTLYAKEKAKELRIHTRKEYIDLELQQTHEYKLLAQHGLNFPNDHTLNIARELKLIGIPGAVLSEEQLMQVRKLAESLQSIFRWFDSERRGAYPALAKVVADTYYEKAILELIDDVLDESGNVKDNASEELSRIRLSLYKRRNELRRLFDRIVQKLVKAGHAADIEEAFLNGRRVVAVYAEQKRQVKGILHGESDTRKTAFIEPEETIELNNDIFSLENEESREVYRILRELTAKLAMYAPLLKSYYDILGEYDFIRGKAKLASAINGNLPILSDKAHVHLVQAYHPLLYLYNKRSQKPTMPVEVTLDEKSRILVISGPNAGGKTVTLKTVGLLQLMIQSGLLVPVHPTSQFGIFKQIMIHIGDTQSLEFELSTYSSHLKNMKHFMEVANGKTLFFIDELGSGSDPNLGGAFAEVILEEMVRKHSMGIVTTHYLNLKVMANKTPGIINGAMAFDEKNLMPMYKLIIGKPGSSYTFSIAERIGLAPSLIARARQLVEEDHFRLDKLLNRTEQDLQEIEKKEKELHKLLKENERMKKDMEALIDKEKHYQQVELLKHQNKVTEERIAYLKDMERKLKQIVLDWRKAGSKEDKRDLMKQLHALLFGQNQKQVTEKVQKKIGSKYKEVGGEIVIGNKVLMKKNHQVGFVKEIRGRKAVVQLGLMPITVDIDDLTVVTEKVPEPPQ</sequence>
<evidence type="ECO:0000313" key="10">
    <source>
        <dbReference type="EMBL" id="AXY73102.1"/>
    </source>
</evidence>
<keyword evidence="5" id="KW-0694">RNA-binding</keyword>
<feature type="coiled-coil region" evidence="7">
    <location>
        <begin position="524"/>
        <end position="568"/>
    </location>
</feature>
<dbReference type="Pfam" id="PF20297">
    <property type="entry name" value="MSSS"/>
    <property type="match status" value="1"/>
</dbReference>
<dbReference type="GO" id="GO:0005524">
    <property type="term" value="F:ATP binding"/>
    <property type="evidence" value="ECO:0007669"/>
    <property type="project" value="UniProtKB-KW"/>
</dbReference>
<dbReference type="SMART" id="SM00533">
    <property type="entry name" value="MUTSd"/>
    <property type="match status" value="1"/>
</dbReference>
<gene>
    <name evidence="10" type="ORF">D3H65_03560</name>
</gene>
<evidence type="ECO:0000256" key="1">
    <source>
        <dbReference type="ARBA" id="ARBA00022730"/>
    </source>
</evidence>
<accession>A0A3B7MFJ7</accession>
<dbReference type="PANTHER" id="PTHR48466:SF2">
    <property type="entry name" value="OS10G0509000 PROTEIN"/>
    <property type="match status" value="1"/>
</dbReference>
<evidence type="ECO:0000256" key="4">
    <source>
        <dbReference type="ARBA" id="ARBA00022840"/>
    </source>
</evidence>
<dbReference type="PIRSF" id="PIRSF005814">
    <property type="entry name" value="MutS_YshD"/>
    <property type="match status" value="1"/>
</dbReference>
<dbReference type="InterPro" id="IPR027417">
    <property type="entry name" value="P-loop_NTPase"/>
</dbReference>
<keyword evidence="6" id="KW-0238">DNA-binding</keyword>
<dbReference type="InterPro" id="IPR000432">
    <property type="entry name" value="DNA_mismatch_repair_MutS_C"/>
</dbReference>
<keyword evidence="7" id="KW-0175">Coiled coil</keyword>
<proteinExistence type="predicted"/>
<keyword evidence="11" id="KW-1185">Reference proteome</keyword>
<organism evidence="10 11">
    <name type="scientific">Paraflavitalea soli</name>
    <dbReference type="NCBI Taxonomy" id="2315862"/>
    <lineage>
        <taxon>Bacteria</taxon>
        <taxon>Pseudomonadati</taxon>
        <taxon>Bacteroidota</taxon>
        <taxon>Chitinophagia</taxon>
        <taxon>Chitinophagales</taxon>
        <taxon>Chitinophagaceae</taxon>
        <taxon>Paraflavitalea</taxon>
    </lineage>
</organism>
<evidence type="ECO:0000259" key="9">
    <source>
        <dbReference type="SMART" id="SM00534"/>
    </source>
</evidence>
<dbReference type="GO" id="GO:0004519">
    <property type="term" value="F:endonuclease activity"/>
    <property type="evidence" value="ECO:0007669"/>
    <property type="project" value="InterPro"/>
</dbReference>
<dbReference type="SMART" id="SM00534">
    <property type="entry name" value="MUTSac"/>
    <property type="match status" value="1"/>
</dbReference>
<dbReference type="PANTHER" id="PTHR48466">
    <property type="entry name" value="OS10G0509000 PROTEIN-RELATED"/>
    <property type="match status" value="1"/>
</dbReference>
<evidence type="ECO:0000256" key="6">
    <source>
        <dbReference type="ARBA" id="ARBA00023125"/>
    </source>
</evidence>
<dbReference type="SUPFAM" id="SSF48334">
    <property type="entry name" value="DNA repair protein MutS, domain III"/>
    <property type="match status" value="1"/>
</dbReference>
<dbReference type="Proteomes" id="UP000263900">
    <property type="component" value="Chromosome"/>
</dbReference>
<feature type="domain" description="DNA mismatch repair proteins mutS family" evidence="9">
    <location>
        <begin position="336"/>
        <end position="521"/>
    </location>
</feature>
<dbReference type="AlphaFoldDB" id="A0A3B7MFJ7"/>
<dbReference type="EMBL" id="CP032157">
    <property type="protein sequence ID" value="AXY73102.1"/>
    <property type="molecule type" value="Genomic_DNA"/>
</dbReference>
<dbReference type="InterPro" id="IPR005747">
    <property type="entry name" value="MutS2"/>
</dbReference>
<dbReference type="GO" id="GO:0140664">
    <property type="term" value="F:ATP-dependent DNA damage sensor activity"/>
    <property type="evidence" value="ECO:0007669"/>
    <property type="project" value="InterPro"/>
</dbReference>
<dbReference type="InterPro" id="IPR046893">
    <property type="entry name" value="MSSS"/>
</dbReference>
<feature type="domain" description="DNA mismatch repair protein MutS core" evidence="8">
    <location>
        <begin position="12"/>
        <end position="317"/>
    </location>
</feature>
<evidence type="ECO:0000256" key="5">
    <source>
        <dbReference type="ARBA" id="ARBA00022884"/>
    </source>
</evidence>
<dbReference type="InterPro" id="IPR007696">
    <property type="entry name" value="DNA_mismatch_repair_MutS_core"/>
</dbReference>
<keyword evidence="1" id="KW-0699">rRNA-binding</keyword>
<dbReference type="RefSeq" id="WP_119048940.1">
    <property type="nucleotide sequence ID" value="NZ_CP032157.1"/>
</dbReference>
<dbReference type="NCBIfam" id="TIGR01069">
    <property type="entry name" value="mutS2"/>
    <property type="match status" value="1"/>
</dbReference>
<dbReference type="GO" id="GO:0030983">
    <property type="term" value="F:mismatched DNA binding"/>
    <property type="evidence" value="ECO:0007669"/>
    <property type="project" value="InterPro"/>
</dbReference>
<dbReference type="InterPro" id="IPR045076">
    <property type="entry name" value="MutS"/>
</dbReference>
<name>A0A3B7MFJ7_9BACT</name>
<evidence type="ECO:0000313" key="11">
    <source>
        <dbReference type="Proteomes" id="UP000263900"/>
    </source>
</evidence>
<evidence type="ECO:0000256" key="7">
    <source>
        <dbReference type="SAM" id="Coils"/>
    </source>
</evidence>
<dbReference type="OrthoDB" id="9808166at2"/>
<dbReference type="GO" id="GO:0016887">
    <property type="term" value="F:ATP hydrolysis activity"/>
    <property type="evidence" value="ECO:0007669"/>
    <property type="project" value="InterPro"/>
</dbReference>
<dbReference type="InterPro" id="IPR036187">
    <property type="entry name" value="DNA_mismatch_repair_MutS_sf"/>
</dbReference>
<keyword evidence="3" id="KW-0378">Hydrolase</keyword>
<evidence type="ECO:0000256" key="3">
    <source>
        <dbReference type="ARBA" id="ARBA00022801"/>
    </source>
</evidence>
<dbReference type="FunFam" id="3.40.50.300:FF:000830">
    <property type="entry name" value="Endonuclease MutS2"/>
    <property type="match status" value="1"/>
</dbReference>
<keyword evidence="4" id="KW-0067">ATP-binding</keyword>
<dbReference type="GO" id="GO:0019843">
    <property type="term" value="F:rRNA binding"/>
    <property type="evidence" value="ECO:0007669"/>
    <property type="project" value="UniProtKB-KW"/>
</dbReference>
<dbReference type="KEGG" id="pseg:D3H65_03560"/>
<dbReference type="GO" id="GO:0045910">
    <property type="term" value="P:negative regulation of DNA recombination"/>
    <property type="evidence" value="ECO:0007669"/>
    <property type="project" value="InterPro"/>
</dbReference>